<dbReference type="Proteomes" id="UP000887579">
    <property type="component" value="Unplaced"/>
</dbReference>
<sequence length="236" mass="25016">MSSGRVLIYGGKGALGSSVLDHFKSKGFWTLNVDLSSNDAADANIVVDPTGCWITQEANVLKEVETVLGGNRLDGIFCVAGGWAGGSASSDDFIKNADLMWKQSVWSSTISARVASKFLNNSGLIQFTGAAAATEGTPSMIGYGMAKAAVHHLVQSLAAPKSGLPEGTTVLAILPVTLDTPMNRKWMPKSDFSTWTSLSYIAETFHKWTIQPNERPESGALLKLTTVGGETTITKC</sequence>
<name>A0AC34FRA4_9BILA</name>
<evidence type="ECO:0000313" key="1">
    <source>
        <dbReference type="Proteomes" id="UP000887579"/>
    </source>
</evidence>
<dbReference type="WBParaSite" id="ES5_v2.g19317.t1">
    <property type="protein sequence ID" value="ES5_v2.g19317.t1"/>
    <property type="gene ID" value="ES5_v2.g19317"/>
</dbReference>
<protein>
    <submittedName>
        <fullName evidence="2">Dihydropteridine reductase</fullName>
    </submittedName>
</protein>
<organism evidence="1 2">
    <name type="scientific">Panagrolaimus sp. ES5</name>
    <dbReference type="NCBI Taxonomy" id="591445"/>
    <lineage>
        <taxon>Eukaryota</taxon>
        <taxon>Metazoa</taxon>
        <taxon>Ecdysozoa</taxon>
        <taxon>Nematoda</taxon>
        <taxon>Chromadorea</taxon>
        <taxon>Rhabditida</taxon>
        <taxon>Tylenchina</taxon>
        <taxon>Panagrolaimomorpha</taxon>
        <taxon>Panagrolaimoidea</taxon>
        <taxon>Panagrolaimidae</taxon>
        <taxon>Panagrolaimus</taxon>
    </lineage>
</organism>
<reference evidence="2" key="1">
    <citation type="submission" date="2022-11" db="UniProtKB">
        <authorList>
            <consortium name="WormBaseParasite"/>
        </authorList>
    </citation>
    <scope>IDENTIFICATION</scope>
</reference>
<proteinExistence type="predicted"/>
<evidence type="ECO:0000313" key="2">
    <source>
        <dbReference type="WBParaSite" id="ES5_v2.g19317.t1"/>
    </source>
</evidence>
<accession>A0AC34FRA4</accession>